<evidence type="ECO:0000313" key="1">
    <source>
        <dbReference type="EMBL" id="CAI9722353.1"/>
    </source>
</evidence>
<sequence length="69" mass="7955">MICVYSGTRQNPLWCHISIELELNPIHNFPSCNVRIGLESKLTITSCVFYPTSVDKIEYQLINRPDSKK</sequence>
<reference evidence="1" key="1">
    <citation type="submission" date="2023-08" db="EMBL/GenBank/DDBJ databases">
        <authorList>
            <person name="Alioto T."/>
            <person name="Alioto T."/>
            <person name="Gomez Garrido J."/>
        </authorList>
    </citation>
    <scope>NUCLEOTIDE SEQUENCE</scope>
</reference>
<evidence type="ECO:0000313" key="2">
    <source>
        <dbReference type="Proteomes" id="UP001162480"/>
    </source>
</evidence>
<keyword evidence="2" id="KW-1185">Reference proteome</keyword>
<gene>
    <name evidence="1" type="ORF">OCTVUL_1B001446</name>
</gene>
<dbReference type="Proteomes" id="UP001162480">
    <property type="component" value="Chromosome 5"/>
</dbReference>
<organism evidence="1 2">
    <name type="scientific">Octopus vulgaris</name>
    <name type="common">Common octopus</name>
    <dbReference type="NCBI Taxonomy" id="6645"/>
    <lineage>
        <taxon>Eukaryota</taxon>
        <taxon>Metazoa</taxon>
        <taxon>Spiralia</taxon>
        <taxon>Lophotrochozoa</taxon>
        <taxon>Mollusca</taxon>
        <taxon>Cephalopoda</taxon>
        <taxon>Coleoidea</taxon>
        <taxon>Octopodiformes</taxon>
        <taxon>Octopoda</taxon>
        <taxon>Incirrata</taxon>
        <taxon>Octopodidae</taxon>
        <taxon>Octopus</taxon>
    </lineage>
</organism>
<dbReference type="EMBL" id="OX597818">
    <property type="protein sequence ID" value="CAI9722353.1"/>
    <property type="molecule type" value="Genomic_DNA"/>
</dbReference>
<protein>
    <submittedName>
        <fullName evidence="1">Uncharacterized protein</fullName>
    </submittedName>
</protein>
<proteinExistence type="predicted"/>
<name>A0AA36AVC5_OCTVU</name>
<dbReference type="AlphaFoldDB" id="A0AA36AVC5"/>
<accession>A0AA36AVC5</accession>